<organism evidence="9 10">
    <name type="scientific">Thermosulfurimonas marina</name>
    <dbReference type="NCBI Taxonomy" id="2047767"/>
    <lineage>
        <taxon>Bacteria</taxon>
        <taxon>Pseudomonadati</taxon>
        <taxon>Thermodesulfobacteriota</taxon>
        <taxon>Thermodesulfobacteria</taxon>
        <taxon>Thermodesulfobacteriales</taxon>
        <taxon>Thermodesulfobacteriaceae</taxon>
        <taxon>Thermosulfurimonas</taxon>
    </lineage>
</organism>
<gene>
    <name evidence="9" type="ORF">FVE67_06355</name>
</gene>
<keyword evidence="7" id="KW-0998">Cell outer membrane</keyword>
<dbReference type="GO" id="GO:0015562">
    <property type="term" value="F:efflux transmembrane transporter activity"/>
    <property type="evidence" value="ECO:0007669"/>
    <property type="project" value="InterPro"/>
</dbReference>
<keyword evidence="3" id="KW-0813">Transport</keyword>
<evidence type="ECO:0000256" key="6">
    <source>
        <dbReference type="ARBA" id="ARBA00023136"/>
    </source>
</evidence>
<name>A0A6H1WTJ9_9BACT</name>
<evidence type="ECO:0000256" key="8">
    <source>
        <dbReference type="SAM" id="Coils"/>
    </source>
</evidence>
<sequence length="455" mass="51983">MWRIFWALGMVLWWVGLAAAEPLTLEKARQLALAQNPLIKAAREEVAAARAGVKEARGAFLPRIDLRLVYARTDSPVQVFSYKLAQKNFKAEDFYLDHLNHPVDYTNWQTQFVLTQPIFNQGREILGLRRARLSLAQAEDYLEAVRERVLFEVERTYLEALLAEERVQVLEEAVRTARENLQVVESRFRAGRALKSDLLEARVFLARQERDLEAGRHDLRVALSALNLVLGTPLETRWDLEKPSSFRIPETTTEKVWLCAAQRWRPDLRVEEARVRQARLAVKEARWRFLPSVNLKGIYETNAEDPLTGGADGEAYTLMAEVNFNIFKGFRDRAALSRARAELLSAEARLRQYRREVSHQVTEALSALSTARKQVEVTEKSVAQAEEGLRLIQKRYAAGLALLVELQQAETALKRARLMHLEALYHLRLAAARLRFVSGLMGRKPTPAEACHEKP</sequence>
<dbReference type="EMBL" id="CP042909">
    <property type="protein sequence ID" value="QJA06446.1"/>
    <property type="molecule type" value="Genomic_DNA"/>
</dbReference>
<keyword evidence="4" id="KW-1134">Transmembrane beta strand</keyword>
<protein>
    <submittedName>
        <fullName evidence="9">TolC family protein</fullName>
    </submittedName>
</protein>
<accession>A0A6H1WTJ9</accession>
<keyword evidence="10" id="KW-1185">Reference proteome</keyword>
<evidence type="ECO:0000313" key="9">
    <source>
        <dbReference type="EMBL" id="QJA06446.1"/>
    </source>
</evidence>
<dbReference type="GO" id="GO:0015288">
    <property type="term" value="F:porin activity"/>
    <property type="evidence" value="ECO:0007669"/>
    <property type="project" value="TreeGrafter"/>
</dbReference>
<dbReference type="InterPro" id="IPR051906">
    <property type="entry name" value="TolC-like"/>
</dbReference>
<dbReference type="RefSeq" id="WP_168719796.1">
    <property type="nucleotide sequence ID" value="NZ_CP042909.1"/>
</dbReference>
<evidence type="ECO:0000256" key="1">
    <source>
        <dbReference type="ARBA" id="ARBA00004442"/>
    </source>
</evidence>
<proteinExistence type="inferred from homology"/>
<evidence type="ECO:0000256" key="2">
    <source>
        <dbReference type="ARBA" id="ARBA00007613"/>
    </source>
</evidence>
<dbReference type="KEGG" id="tmai:FVE67_06355"/>
<dbReference type="Pfam" id="PF02321">
    <property type="entry name" value="OEP"/>
    <property type="match status" value="2"/>
</dbReference>
<dbReference type="PANTHER" id="PTHR30026:SF20">
    <property type="entry name" value="OUTER MEMBRANE PROTEIN TOLC"/>
    <property type="match status" value="1"/>
</dbReference>
<evidence type="ECO:0000256" key="7">
    <source>
        <dbReference type="ARBA" id="ARBA00023237"/>
    </source>
</evidence>
<evidence type="ECO:0000256" key="4">
    <source>
        <dbReference type="ARBA" id="ARBA00022452"/>
    </source>
</evidence>
<keyword evidence="8" id="KW-0175">Coiled coil</keyword>
<comment type="similarity">
    <text evidence="2">Belongs to the outer membrane factor (OMF) (TC 1.B.17) family.</text>
</comment>
<evidence type="ECO:0000256" key="3">
    <source>
        <dbReference type="ARBA" id="ARBA00022448"/>
    </source>
</evidence>
<dbReference type="SUPFAM" id="SSF56954">
    <property type="entry name" value="Outer membrane efflux proteins (OEP)"/>
    <property type="match status" value="1"/>
</dbReference>
<feature type="coiled-coil region" evidence="8">
    <location>
        <begin position="128"/>
        <end position="187"/>
    </location>
</feature>
<keyword evidence="6" id="KW-0472">Membrane</keyword>
<dbReference type="GO" id="GO:1990281">
    <property type="term" value="C:efflux pump complex"/>
    <property type="evidence" value="ECO:0007669"/>
    <property type="project" value="TreeGrafter"/>
</dbReference>
<dbReference type="InterPro" id="IPR028351">
    <property type="entry name" value="CyaE"/>
</dbReference>
<comment type="subcellular location">
    <subcellularLocation>
        <location evidence="1">Cell outer membrane</location>
    </subcellularLocation>
</comment>
<evidence type="ECO:0000313" key="10">
    <source>
        <dbReference type="Proteomes" id="UP000501253"/>
    </source>
</evidence>
<dbReference type="PANTHER" id="PTHR30026">
    <property type="entry name" value="OUTER MEMBRANE PROTEIN TOLC"/>
    <property type="match status" value="1"/>
</dbReference>
<dbReference type="GO" id="GO:0009279">
    <property type="term" value="C:cell outer membrane"/>
    <property type="evidence" value="ECO:0007669"/>
    <property type="project" value="UniProtKB-SubCell"/>
</dbReference>
<keyword evidence="5" id="KW-0812">Transmembrane</keyword>
<dbReference type="PIRSF" id="PIRSF001892">
    <property type="entry name" value="CyaE"/>
    <property type="match status" value="1"/>
</dbReference>
<dbReference type="AlphaFoldDB" id="A0A6H1WTJ9"/>
<dbReference type="Gene3D" id="1.20.1600.10">
    <property type="entry name" value="Outer membrane efflux proteins (OEP)"/>
    <property type="match status" value="1"/>
</dbReference>
<dbReference type="Proteomes" id="UP000501253">
    <property type="component" value="Chromosome"/>
</dbReference>
<evidence type="ECO:0000256" key="5">
    <source>
        <dbReference type="ARBA" id="ARBA00022692"/>
    </source>
</evidence>
<reference evidence="9 10" key="1">
    <citation type="submission" date="2019-08" db="EMBL/GenBank/DDBJ databases">
        <title>Complete genome sequence of Thermosulfurimonas marina SU872T, an anaerobic thermophilic chemolithoautotrophic bacterium isolated from a shallow marine hydrothermal vent.</title>
        <authorList>
            <person name="Allioux M."/>
            <person name="Jebbar M."/>
            <person name="Slobodkina G."/>
            <person name="Slobodkin A."/>
            <person name="Moalic Y."/>
            <person name="Frolova A."/>
            <person name="Shao Z."/>
            <person name="Alain K."/>
        </authorList>
    </citation>
    <scope>NUCLEOTIDE SEQUENCE [LARGE SCALE GENOMIC DNA]</scope>
    <source>
        <strain evidence="9 10">SU872</strain>
    </source>
</reference>
<dbReference type="InterPro" id="IPR003423">
    <property type="entry name" value="OMP_efflux"/>
</dbReference>